<evidence type="ECO:0008006" key="5">
    <source>
        <dbReference type="Google" id="ProtNLM"/>
    </source>
</evidence>
<feature type="non-terminal residue" evidence="3">
    <location>
        <position position="1"/>
    </location>
</feature>
<sequence>IGSVILIVLTAVFLFVSPPLGQQNNDFVTIVTTIVTFILNILSFVMAIVLLHGSHKKKTFQLTAWMVYTVIGLVIWTIQTIAQCVTSPSPYSLVSNSISLAFVAFIEGFFLWVVGTHRKDIKATELCQCSVIKA</sequence>
<keyword evidence="2" id="KW-0732">Signal</keyword>
<feature type="transmembrane region" description="Helical" evidence="1">
    <location>
        <begin position="31"/>
        <end position="51"/>
    </location>
</feature>
<dbReference type="AlphaFoldDB" id="A0A8J2K481"/>
<dbReference type="EMBL" id="CAJVCH010234432">
    <property type="protein sequence ID" value="CAG7732585.1"/>
    <property type="molecule type" value="Genomic_DNA"/>
</dbReference>
<protein>
    <recommendedName>
        <fullName evidence="5">MARVEL domain-containing protein</fullName>
    </recommendedName>
</protein>
<comment type="caution">
    <text evidence="3">The sequence shown here is derived from an EMBL/GenBank/DDBJ whole genome shotgun (WGS) entry which is preliminary data.</text>
</comment>
<organism evidence="3 4">
    <name type="scientific">Allacma fusca</name>
    <dbReference type="NCBI Taxonomy" id="39272"/>
    <lineage>
        <taxon>Eukaryota</taxon>
        <taxon>Metazoa</taxon>
        <taxon>Ecdysozoa</taxon>
        <taxon>Arthropoda</taxon>
        <taxon>Hexapoda</taxon>
        <taxon>Collembola</taxon>
        <taxon>Symphypleona</taxon>
        <taxon>Sminthuridae</taxon>
        <taxon>Allacma</taxon>
    </lineage>
</organism>
<feature type="signal peptide" evidence="2">
    <location>
        <begin position="1"/>
        <end position="21"/>
    </location>
</feature>
<feature type="chain" id="PRO_5035204410" description="MARVEL domain-containing protein" evidence="2">
    <location>
        <begin position="22"/>
        <end position="134"/>
    </location>
</feature>
<accession>A0A8J2K481</accession>
<proteinExistence type="predicted"/>
<dbReference type="OrthoDB" id="2354286at2759"/>
<dbReference type="Proteomes" id="UP000708208">
    <property type="component" value="Unassembled WGS sequence"/>
</dbReference>
<feature type="transmembrane region" description="Helical" evidence="1">
    <location>
        <begin position="63"/>
        <end position="82"/>
    </location>
</feature>
<feature type="transmembrane region" description="Helical" evidence="1">
    <location>
        <begin position="94"/>
        <end position="114"/>
    </location>
</feature>
<evidence type="ECO:0000313" key="3">
    <source>
        <dbReference type="EMBL" id="CAG7732585.1"/>
    </source>
</evidence>
<keyword evidence="1" id="KW-0812">Transmembrane</keyword>
<evidence type="ECO:0000256" key="2">
    <source>
        <dbReference type="SAM" id="SignalP"/>
    </source>
</evidence>
<name>A0A8J2K481_9HEXA</name>
<keyword evidence="4" id="KW-1185">Reference proteome</keyword>
<evidence type="ECO:0000256" key="1">
    <source>
        <dbReference type="SAM" id="Phobius"/>
    </source>
</evidence>
<reference evidence="3" key="1">
    <citation type="submission" date="2021-06" db="EMBL/GenBank/DDBJ databases">
        <authorList>
            <person name="Hodson N. C."/>
            <person name="Mongue J. A."/>
            <person name="Jaron S. K."/>
        </authorList>
    </citation>
    <scope>NUCLEOTIDE SEQUENCE</scope>
</reference>
<keyword evidence="1" id="KW-1133">Transmembrane helix</keyword>
<evidence type="ECO:0000313" key="4">
    <source>
        <dbReference type="Proteomes" id="UP000708208"/>
    </source>
</evidence>
<gene>
    <name evidence="3" type="ORF">AFUS01_LOCUS21094</name>
</gene>
<keyword evidence="1" id="KW-0472">Membrane</keyword>